<dbReference type="InterPro" id="IPR050312">
    <property type="entry name" value="IolE/XylAMocC-like"/>
</dbReference>
<dbReference type="AlphaFoldDB" id="A0A3D8S000"/>
<feature type="domain" description="Xylose isomerase-like TIM barrel" evidence="1">
    <location>
        <begin position="27"/>
        <end position="314"/>
    </location>
</feature>
<accession>A0A3D8S000</accession>
<dbReference type="InterPro" id="IPR013022">
    <property type="entry name" value="Xyl_isomerase-like_TIM-brl"/>
</dbReference>
<dbReference type="Gene3D" id="3.20.20.150">
    <property type="entry name" value="Divalent-metal-dependent TIM barrel enzymes"/>
    <property type="match status" value="1"/>
</dbReference>
<comment type="caution">
    <text evidence="2">The sequence shown here is derived from an EMBL/GenBank/DDBJ whole genome shotgun (WGS) entry which is preliminary data.</text>
</comment>
<evidence type="ECO:0000313" key="3">
    <source>
        <dbReference type="Proteomes" id="UP000256645"/>
    </source>
</evidence>
<dbReference type="SUPFAM" id="SSF51658">
    <property type="entry name" value="Xylose isomerase-like"/>
    <property type="match status" value="1"/>
</dbReference>
<keyword evidence="3" id="KW-1185">Reference proteome</keyword>
<keyword evidence="2" id="KW-0413">Isomerase</keyword>
<sequence length="336" mass="36975">MKGHLPAIATISLGWHSSHTLEWKLRSAALNGFAGVEMVYSDLEKFASSRSLSMLDAAPVAKDLCDNLGLTIVSLAAFENFEGASTPMSTRLVMAKEWIALARALGTSVIQIPSTYDPDASGDWDTIVRDLRLLADLGASGGPCISFAYEALAWGVHIALWEDSLRVVNLVDRPNFGLCLDTYHVLARLWADPRSKSGKAPGGDAALKMSLERFMKDCPVDKIIYVQLSDAERLDPPLLPGHEVYIDSKDPTQLWCSFGRLFPFETEKGGYLPVIDVCRTWLVDKGWKGWVSMEVFHRAMHEEATSPEVLADRGMQSWFKTSKALGLPLMAGVSKL</sequence>
<dbReference type="InterPro" id="IPR036237">
    <property type="entry name" value="Xyl_isomerase-like_sf"/>
</dbReference>
<evidence type="ECO:0000259" key="1">
    <source>
        <dbReference type="Pfam" id="PF01261"/>
    </source>
</evidence>
<evidence type="ECO:0000313" key="2">
    <source>
        <dbReference type="EMBL" id="RDW79401.1"/>
    </source>
</evidence>
<dbReference type="Proteomes" id="UP000256645">
    <property type="component" value="Unassembled WGS sequence"/>
</dbReference>
<dbReference type="PANTHER" id="PTHR12110:SF38">
    <property type="entry name" value="DIOXYGENASE, PUTATIVE (AFU_ORTHOLOGUE AFUA_6G00240)-RELATED"/>
    <property type="match status" value="1"/>
</dbReference>
<reference evidence="2 3" key="1">
    <citation type="journal article" date="2018" name="IMA Fungus">
        <title>IMA Genome-F 9: Draft genome sequence of Annulohypoxylon stygium, Aspergillus mulundensis, Berkeleyomyces basicola (syn. Thielaviopsis basicola), Ceratocystis smalleyi, two Cercospora beticola strains, Coleophoma cylindrospora, Fusarium fracticaudum, Phialophora cf. hyalina, and Morchella septimelata.</title>
        <authorList>
            <person name="Wingfield B.D."/>
            <person name="Bills G.F."/>
            <person name="Dong Y."/>
            <person name="Huang W."/>
            <person name="Nel W.J."/>
            <person name="Swalarsk-Parry B.S."/>
            <person name="Vaghefi N."/>
            <person name="Wilken P.M."/>
            <person name="An Z."/>
            <person name="de Beer Z.W."/>
            <person name="De Vos L."/>
            <person name="Chen L."/>
            <person name="Duong T.A."/>
            <person name="Gao Y."/>
            <person name="Hammerbacher A."/>
            <person name="Kikkert J.R."/>
            <person name="Li Y."/>
            <person name="Li H."/>
            <person name="Li K."/>
            <person name="Li Q."/>
            <person name="Liu X."/>
            <person name="Ma X."/>
            <person name="Naidoo K."/>
            <person name="Pethybridge S.J."/>
            <person name="Sun J."/>
            <person name="Steenkamp E.T."/>
            <person name="van der Nest M.A."/>
            <person name="van Wyk S."/>
            <person name="Wingfield M.J."/>
            <person name="Xiong C."/>
            <person name="Yue Q."/>
            <person name="Zhang X."/>
        </authorList>
    </citation>
    <scope>NUCLEOTIDE SEQUENCE [LARGE SCALE GENOMIC DNA]</scope>
    <source>
        <strain evidence="2 3">BP6252</strain>
    </source>
</reference>
<dbReference type="GO" id="GO:0016853">
    <property type="term" value="F:isomerase activity"/>
    <property type="evidence" value="ECO:0007669"/>
    <property type="project" value="UniProtKB-KW"/>
</dbReference>
<dbReference type="STRING" id="1849047.A0A3D8S000"/>
<dbReference type="EMBL" id="PDLM01000004">
    <property type="protein sequence ID" value="RDW79401.1"/>
    <property type="molecule type" value="Genomic_DNA"/>
</dbReference>
<name>A0A3D8S000_9HELO</name>
<protein>
    <submittedName>
        <fullName evidence="2">Xylose isomerase-like protein</fullName>
    </submittedName>
</protein>
<organism evidence="2 3">
    <name type="scientific">Coleophoma cylindrospora</name>
    <dbReference type="NCBI Taxonomy" id="1849047"/>
    <lineage>
        <taxon>Eukaryota</taxon>
        <taxon>Fungi</taxon>
        <taxon>Dikarya</taxon>
        <taxon>Ascomycota</taxon>
        <taxon>Pezizomycotina</taxon>
        <taxon>Leotiomycetes</taxon>
        <taxon>Helotiales</taxon>
        <taxon>Dermateaceae</taxon>
        <taxon>Coleophoma</taxon>
    </lineage>
</organism>
<proteinExistence type="predicted"/>
<dbReference type="OrthoDB" id="5360893at2759"/>
<gene>
    <name evidence="2" type="ORF">BP6252_04039</name>
</gene>
<dbReference type="Pfam" id="PF01261">
    <property type="entry name" value="AP_endonuc_2"/>
    <property type="match status" value="1"/>
</dbReference>
<dbReference type="PANTHER" id="PTHR12110">
    <property type="entry name" value="HYDROXYPYRUVATE ISOMERASE"/>
    <property type="match status" value="1"/>
</dbReference>